<dbReference type="GO" id="GO:0016020">
    <property type="term" value="C:membrane"/>
    <property type="evidence" value="ECO:0007669"/>
    <property type="project" value="UniProtKB-SubCell"/>
</dbReference>
<keyword evidence="10" id="KW-0175">Coiled coil</keyword>
<dbReference type="NCBIfam" id="NF002270">
    <property type="entry name" value="PRK01202.1"/>
    <property type="match status" value="1"/>
</dbReference>
<evidence type="ECO:0000256" key="4">
    <source>
        <dbReference type="ARBA" id="ARBA00022692"/>
    </source>
</evidence>
<dbReference type="HAMAP" id="MF_00272">
    <property type="entry name" value="GcvH"/>
    <property type="match status" value="1"/>
</dbReference>
<dbReference type="Gene3D" id="1.20.1510.10">
    <property type="entry name" value="Cation efflux protein transmembrane domain"/>
    <property type="match status" value="1"/>
</dbReference>
<dbReference type="InterPro" id="IPR017453">
    <property type="entry name" value="GCV_H_sub"/>
</dbReference>
<keyword evidence="5 9" id="KW-0450">Lipoyl</keyword>
<reference evidence="14 15" key="1">
    <citation type="submission" date="2016-09" db="EMBL/GenBank/DDBJ databases">
        <title>Aspergillus awamori IFM 58123T.</title>
        <authorList>
            <person name="Kusuya Y."/>
            <person name="Shimizu M."/>
            <person name="Takahashi H."/>
            <person name="Yaguchi T."/>
        </authorList>
    </citation>
    <scope>NUCLEOTIDE SEQUENCE [LARGE SCALE GENOMIC DNA]</scope>
    <source>
        <strain evidence="14 15">IFM 58123</strain>
    </source>
</reference>
<evidence type="ECO:0000259" key="13">
    <source>
        <dbReference type="PROSITE" id="PS50968"/>
    </source>
</evidence>
<protein>
    <submittedName>
        <fullName evidence="14">Probable zinc transporter zrg17</fullName>
    </submittedName>
</protein>
<dbReference type="PANTHER" id="PTHR11715:SF3">
    <property type="entry name" value="GLYCINE CLEAVAGE SYSTEM H PROTEIN-RELATED"/>
    <property type="match status" value="1"/>
</dbReference>
<dbReference type="PANTHER" id="PTHR11715">
    <property type="entry name" value="GLYCINE CLEAVAGE SYSTEM H PROTEIN"/>
    <property type="match status" value="1"/>
</dbReference>
<dbReference type="CDD" id="cd06848">
    <property type="entry name" value="GCS_H"/>
    <property type="match status" value="1"/>
</dbReference>
<dbReference type="GO" id="GO:0030003">
    <property type="term" value="P:intracellular monoatomic cation homeostasis"/>
    <property type="evidence" value="ECO:0007669"/>
    <property type="project" value="UniProtKB-ARBA"/>
</dbReference>
<keyword evidence="6" id="KW-0809">Transit peptide</keyword>
<dbReference type="Gene3D" id="2.40.50.100">
    <property type="match status" value="1"/>
</dbReference>
<dbReference type="GO" id="GO:0019464">
    <property type="term" value="P:glycine decarboxylation via glycine cleavage system"/>
    <property type="evidence" value="ECO:0007669"/>
    <property type="project" value="InterPro"/>
</dbReference>
<dbReference type="InterPro" id="IPR002930">
    <property type="entry name" value="GCV_H"/>
</dbReference>
<feature type="compositionally biased region" description="Pro residues" evidence="11">
    <location>
        <begin position="221"/>
        <end position="234"/>
    </location>
</feature>
<evidence type="ECO:0000256" key="12">
    <source>
        <dbReference type="SAM" id="Phobius"/>
    </source>
</evidence>
<comment type="cofactor">
    <cofactor evidence="1">
        <name>(R)-lipoate</name>
        <dbReference type="ChEBI" id="CHEBI:83088"/>
    </cofactor>
</comment>
<proteinExistence type="inferred from homology"/>
<dbReference type="EMBL" id="BDHI01000014">
    <property type="protein sequence ID" value="GCB22637.1"/>
    <property type="molecule type" value="Genomic_DNA"/>
</dbReference>
<evidence type="ECO:0000256" key="2">
    <source>
        <dbReference type="ARBA" id="ARBA00004141"/>
    </source>
</evidence>
<dbReference type="PROSITE" id="PS00189">
    <property type="entry name" value="LIPOYL"/>
    <property type="match status" value="1"/>
</dbReference>
<dbReference type="InterPro" id="IPR011053">
    <property type="entry name" value="Single_hybrid_motif"/>
</dbReference>
<evidence type="ECO:0000256" key="3">
    <source>
        <dbReference type="ARBA" id="ARBA00009249"/>
    </source>
</evidence>
<dbReference type="InterPro" id="IPR027469">
    <property type="entry name" value="Cation_efflux_TMD_sf"/>
</dbReference>
<sequence length="673" mass="73259">MSFAARSLRPFASRVLSQKLPLSSVCRAAPASFPRGSVRSFSQSPLSQLKKYTESHEWIELAADGKTAKIGITEYAAKSLGDVVFVELPEVDLEVSAGEPVGAVESVKSASDVLSPVSGTVTQGNAVLDDNAKFINQSPEGDAWIAEIKVNDVAELDGLLDEAAYKATIDEEPLLVSILHLYTLLRVFRTCNATFFELAPRPFGAGASSCRHLNMASNLPIPIPPRTPTPPADDPPSTSNQSPRLQDKDSLSPLRDTFPNLRGSLDPSDANRLSPTRAGFNLSPADALQPSDQSDNASAGPFNFKTTTMAKSPVVKSNIGQRRGHKYKHSSISHQIFLEPPPRAPLALPNSLPIPTFKEYRSSMSKDQTTRFWWSVCHMSVAAYTLWSAHGSLAMTALSHLILFDSIGALLCVAVDILGNFEVWKRSSVRHPFGLERAEVLAGFAMCVLLLFMGMDLISHSLQHFLESSGHEPHHTHVHERVSLGRVDFTALLAISSTLISAIGLKNHGRIGKAMRFGYIESLPSVLSNPSHFLTLSCSTLLLLLPLVSIKLYNWLDVLLSSTISISMCVIGVRLVKTLGSMLLMSYSGPGVSEVIRDIEADPCVYGVDDARFWQVHYGLCMANLKLRVSGTEENLVRLRERIASLIKNRLGGGYGSGGQKWEVSLQFTAEKA</sequence>
<keyword evidence="8 12" id="KW-0472">Membrane</keyword>
<evidence type="ECO:0000313" key="14">
    <source>
        <dbReference type="EMBL" id="GCB22637.1"/>
    </source>
</evidence>
<feature type="transmembrane region" description="Helical" evidence="12">
    <location>
        <begin position="526"/>
        <end position="549"/>
    </location>
</feature>
<feature type="transmembrane region" description="Helical" evidence="12">
    <location>
        <begin position="401"/>
        <end position="419"/>
    </location>
</feature>
<evidence type="ECO:0000256" key="7">
    <source>
        <dbReference type="ARBA" id="ARBA00022989"/>
    </source>
</evidence>
<evidence type="ECO:0000256" key="5">
    <source>
        <dbReference type="ARBA" id="ARBA00022823"/>
    </source>
</evidence>
<gene>
    <name evidence="14" type="ORF">AAWM_05522</name>
</gene>
<dbReference type="GO" id="GO:0098771">
    <property type="term" value="P:inorganic ion homeostasis"/>
    <property type="evidence" value="ECO:0007669"/>
    <property type="project" value="UniProtKB-ARBA"/>
</dbReference>
<evidence type="ECO:0000313" key="15">
    <source>
        <dbReference type="Proteomes" id="UP000286921"/>
    </source>
</evidence>
<dbReference type="STRING" id="105351.A0A401KTX1"/>
<keyword evidence="15" id="KW-1185">Reference proteome</keyword>
<dbReference type="GO" id="GO:0005960">
    <property type="term" value="C:glycine cleavage complex"/>
    <property type="evidence" value="ECO:0007669"/>
    <property type="project" value="InterPro"/>
</dbReference>
<evidence type="ECO:0000256" key="8">
    <source>
        <dbReference type="ARBA" id="ARBA00023136"/>
    </source>
</evidence>
<name>A0A401KTX1_ASPAW</name>
<dbReference type="InterPro" id="IPR003016">
    <property type="entry name" value="2-oxoA_DH_lipoyl-BS"/>
</dbReference>
<dbReference type="SUPFAM" id="SSF51230">
    <property type="entry name" value="Single hybrid motif"/>
    <property type="match status" value="1"/>
</dbReference>
<dbReference type="GO" id="GO:0009249">
    <property type="term" value="P:protein lipoylation"/>
    <property type="evidence" value="ECO:0007669"/>
    <property type="project" value="TreeGrafter"/>
</dbReference>
<dbReference type="PROSITE" id="PS50968">
    <property type="entry name" value="BIOTINYL_LIPOYL"/>
    <property type="match status" value="1"/>
</dbReference>
<evidence type="ECO:0000256" key="1">
    <source>
        <dbReference type="ARBA" id="ARBA00001938"/>
    </source>
</evidence>
<dbReference type="InterPro" id="IPR058533">
    <property type="entry name" value="Cation_efflux_TM"/>
</dbReference>
<feature type="transmembrane region" description="Helical" evidence="12">
    <location>
        <begin position="482"/>
        <end position="505"/>
    </location>
</feature>
<dbReference type="InterPro" id="IPR000089">
    <property type="entry name" value="Biotin_lipoyl"/>
</dbReference>
<feature type="transmembrane region" description="Helical" evidence="12">
    <location>
        <begin position="440"/>
        <end position="462"/>
    </location>
</feature>
<evidence type="ECO:0000256" key="11">
    <source>
        <dbReference type="SAM" id="MobiDB-lite"/>
    </source>
</evidence>
<dbReference type="NCBIfam" id="TIGR00527">
    <property type="entry name" value="gcvH"/>
    <property type="match status" value="1"/>
</dbReference>
<comment type="caution">
    <text evidence="14">The sequence shown here is derived from an EMBL/GenBank/DDBJ whole genome shotgun (WGS) entry which is preliminary data.</text>
</comment>
<comment type="similarity">
    <text evidence="3">Belongs to the GcvH family.</text>
</comment>
<organism evidence="14 15">
    <name type="scientific">Aspergillus awamori</name>
    <name type="common">Black koji mold</name>
    <dbReference type="NCBI Taxonomy" id="105351"/>
    <lineage>
        <taxon>Eukaryota</taxon>
        <taxon>Fungi</taxon>
        <taxon>Dikarya</taxon>
        <taxon>Ascomycota</taxon>
        <taxon>Pezizomycotina</taxon>
        <taxon>Eurotiomycetes</taxon>
        <taxon>Eurotiomycetidae</taxon>
        <taxon>Eurotiales</taxon>
        <taxon>Aspergillaceae</taxon>
        <taxon>Aspergillus</taxon>
    </lineage>
</organism>
<dbReference type="AlphaFoldDB" id="A0A401KTX1"/>
<dbReference type="Proteomes" id="UP000286921">
    <property type="component" value="Unassembled WGS sequence"/>
</dbReference>
<dbReference type="Pfam" id="PF01597">
    <property type="entry name" value="GCV_H"/>
    <property type="match status" value="1"/>
</dbReference>
<dbReference type="InterPro" id="IPR033753">
    <property type="entry name" value="GCV_H/Fam206"/>
</dbReference>
<dbReference type="Pfam" id="PF01545">
    <property type="entry name" value="Cation_efflux"/>
    <property type="match status" value="1"/>
</dbReference>
<feature type="modified residue" description="N6-lipoyllysine" evidence="9">
    <location>
        <position position="108"/>
    </location>
</feature>
<keyword evidence="7 12" id="KW-1133">Transmembrane helix</keyword>
<comment type="subcellular location">
    <subcellularLocation>
        <location evidence="2">Membrane</location>
        <topology evidence="2">Multi-pass membrane protein</topology>
    </subcellularLocation>
</comment>
<feature type="coiled-coil region" evidence="10">
    <location>
        <begin position="622"/>
        <end position="649"/>
    </location>
</feature>
<feature type="transmembrane region" description="Helical" evidence="12">
    <location>
        <begin position="555"/>
        <end position="576"/>
    </location>
</feature>
<evidence type="ECO:0000256" key="6">
    <source>
        <dbReference type="ARBA" id="ARBA00022946"/>
    </source>
</evidence>
<dbReference type="GO" id="GO:0008324">
    <property type="term" value="F:monoatomic cation transmembrane transporter activity"/>
    <property type="evidence" value="ECO:0007669"/>
    <property type="project" value="InterPro"/>
</dbReference>
<evidence type="ECO:0000256" key="10">
    <source>
        <dbReference type="SAM" id="Coils"/>
    </source>
</evidence>
<evidence type="ECO:0000256" key="9">
    <source>
        <dbReference type="PIRSR" id="PIRSR617453-50"/>
    </source>
</evidence>
<accession>A0A401KTX1</accession>
<feature type="region of interest" description="Disordered" evidence="11">
    <location>
        <begin position="219"/>
        <end position="305"/>
    </location>
</feature>
<feature type="domain" description="Lipoyl-binding" evidence="13">
    <location>
        <begin position="67"/>
        <end position="149"/>
    </location>
</feature>
<dbReference type="SUPFAM" id="SSF161111">
    <property type="entry name" value="Cation efflux protein transmembrane domain-like"/>
    <property type="match status" value="1"/>
</dbReference>
<dbReference type="GO" id="GO:0005739">
    <property type="term" value="C:mitochondrion"/>
    <property type="evidence" value="ECO:0007669"/>
    <property type="project" value="TreeGrafter"/>
</dbReference>
<keyword evidence="4 12" id="KW-0812">Transmembrane</keyword>